<protein>
    <submittedName>
        <fullName evidence="1">Uncharacterized protein</fullName>
    </submittedName>
</protein>
<accession>A0A7I7QVN8</accession>
<gene>
    <name evidence="1" type="ORF">MSEDJ_44210</name>
</gene>
<organism evidence="1 2">
    <name type="scientific">Mycolicibacterium sediminis</name>
    <dbReference type="NCBI Taxonomy" id="1286180"/>
    <lineage>
        <taxon>Bacteria</taxon>
        <taxon>Bacillati</taxon>
        <taxon>Actinomycetota</taxon>
        <taxon>Actinomycetes</taxon>
        <taxon>Mycobacteriales</taxon>
        <taxon>Mycobacteriaceae</taxon>
        <taxon>Mycolicibacterium</taxon>
    </lineage>
</organism>
<reference evidence="1 2" key="1">
    <citation type="journal article" date="2019" name="Emerg. Microbes Infect.">
        <title>Comprehensive subspecies identification of 175 nontuberculous mycobacteria species based on 7547 genomic profiles.</title>
        <authorList>
            <person name="Matsumoto Y."/>
            <person name="Kinjo T."/>
            <person name="Motooka D."/>
            <person name="Nabeya D."/>
            <person name="Jung N."/>
            <person name="Uechi K."/>
            <person name="Horii T."/>
            <person name="Iida T."/>
            <person name="Fujita J."/>
            <person name="Nakamura S."/>
        </authorList>
    </citation>
    <scope>NUCLEOTIDE SEQUENCE [LARGE SCALE GENOMIC DNA]</scope>
    <source>
        <strain evidence="1 2">JCM 17899</strain>
    </source>
</reference>
<evidence type="ECO:0000313" key="2">
    <source>
        <dbReference type="Proteomes" id="UP000467193"/>
    </source>
</evidence>
<dbReference type="AlphaFoldDB" id="A0A7I7QVN8"/>
<evidence type="ECO:0000313" key="1">
    <source>
        <dbReference type="EMBL" id="BBY30325.1"/>
    </source>
</evidence>
<dbReference type="Proteomes" id="UP000467193">
    <property type="component" value="Chromosome"/>
</dbReference>
<dbReference type="EMBL" id="AP022588">
    <property type="protein sequence ID" value="BBY30325.1"/>
    <property type="molecule type" value="Genomic_DNA"/>
</dbReference>
<sequence>MLPREQILGAPKICSKRTTFGDVGLAVSVACSGMVLVSGAAGTADSVVTFIAMDAAIETTLPTNG</sequence>
<proteinExistence type="predicted"/>
<name>A0A7I7QVN8_9MYCO</name>
<dbReference type="KEGG" id="msei:MSEDJ_44210"/>
<keyword evidence="2" id="KW-1185">Reference proteome</keyword>